<dbReference type="Proteomes" id="UP001196068">
    <property type="component" value="Unassembled WGS sequence"/>
</dbReference>
<gene>
    <name evidence="9" type="ORF">GXW79_12790</name>
</gene>
<feature type="transmembrane region" description="Helical" evidence="8">
    <location>
        <begin position="318"/>
        <end position="343"/>
    </location>
</feature>
<dbReference type="RefSeq" id="WP_211874799.1">
    <property type="nucleotide sequence ID" value="NZ_JAAEDH010000014.1"/>
</dbReference>
<evidence type="ECO:0000313" key="10">
    <source>
        <dbReference type="Proteomes" id="UP001196068"/>
    </source>
</evidence>
<feature type="transmembrane region" description="Helical" evidence="8">
    <location>
        <begin position="65"/>
        <end position="85"/>
    </location>
</feature>
<keyword evidence="5 8" id="KW-0812">Transmembrane</keyword>
<evidence type="ECO:0000256" key="8">
    <source>
        <dbReference type="SAM" id="Phobius"/>
    </source>
</evidence>
<evidence type="ECO:0000256" key="1">
    <source>
        <dbReference type="ARBA" id="ARBA00004651"/>
    </source>
</evidence>
<dbReference type="Pfam" id="PF01594">
    <property type="entry name" value="AI-2E_transport"/>
    <property type="match status" value="1"/>
</dbReference>
<dbReference type="EMBL" id="JAAEDH010000014">
    <property type="protein sequence ID" value="MBR0655951.1"/>
    <property type="molecule type" value="Genomic_DNA"/>
</dbReference>
<feature type="transmembrane region" description="Helical" evidence="8">
    <location>
        <begin position="256"/>
        <end position="273"/>
    </location>
</feature>
<keyword evidence="6 8" id="KW-1133">Transmembrane helix</keyword>
<comment type="subcellular location">
    <subcellularLocation>
        <location evidence="1">Cell membrane</location>
        <topology evidence="1">Multi-pass membrane protein</topology>
    </subcellularLocation>
</comment>
<sequence length="559" mass="59011">MPPFLPPIAASNSLPMRLLLIGGIIAVIYLGRAVLAPLALAMLLTIAALPMVAWIERRGMPRIPTVLFTMAVFVSAAGGLVYLVVSQALSLAAELPGYENVLRGKVQALSEGSGPIEGVSRLFHRLGAAMQPGAPPAQTVTVASPEAAPYETVLSFIGMVVGPLATVAMTLLLMTFILVQREDVRDRALRLAGLHELHRTTEAMTDTTGRLGRFLLMQVVVNSVFGLSMGIGLWLIGVPNAPLWGVLGSVLRFIPYLGAPLSLVFPLVVAFATTEGWNTVLMVLALFIVVDVILSYGVEPWLFGHSTGVTPLALVLSSAFWAVLWGPIGLVLAPAITACLVILGRHIPSLSFLDVLLSDSPALPVEARFYQRLLAGDEFGASRLLAAESERRGVLGSVERMVLPAIAQIGHGRPDETFSANLAIRGARTLKNVLDTMTDASIEHPEILVLPIAGALDRAAASALVAALLEVGHPATTDVSRATDPTLVILAAAGATPAHRVVRALRDARRISSEVLVFITTDEAARAIAATGQATNSSESLTTLMPRIDALLDQTEVAA</sequence>
<proteinExistence type="inferred from homology"/>
<dbReference type="PANTHER" id="PTHR21716">
    <property type="entry name" value="TRANSMEMBRANE PROTEIN"/>
    <property type="match status" value="1"/>
</dbReference>
<keyword evidence="10" id="KW-1185">Reference proteome</keyword>
<name>A0AAF1JX93_9PROT</name>
<dbReference type="AlphaFoldDB" id="A0AAF1JX93"/>
<comment type="similarity">
    <text evidence="2">Belongs to the autoinducer-2 exporter (AI-2E) (TC 2.A.86) family.</text>
</comment>
<keyword evidence="3" id="KW-0813">Transport</keyword>
<dbReference type="PANTHER" id="PTHR21716:SF53">
    <property type="entry name" value="PERMEASE PERM-RELATED"/>
    <property type="match status" value="1"/>
</dbReference>
<evidence type="ECO:0000256" key="4">
    <source>
        <dbReference type="ARBA" id="ARBA00022475"/>
    </source>
</evidence>
<organism evidence="9 10">
    <name type="scientific">Plastoroseomonas arctica</name>
    <dbReference type="NCBI Taxonomy" id="1509237"/>
    <lineage>
        <taxon>Bacteria</taxon>
        <taxon>Pseudomonadati</taxon>
        <taxon>Pseudomonadota</taxon>
        <taxon>Alphaproteobacteria</taxon>
        <taxon>Acetobacterales</taxon>
        <taxon>Acetobacteraceae</taxon>
        <taxon>Plastoroseomonas</taxon>
    </lineage>
</organism>
<feature type="transmembrane region" description="Helical" evidence="8">
    <location>
        <begin position="214"/>
        <end position="236"/>
    </location>
</feature>
<keyword evidence="7 8" id="KW-0472">Membrane</keyword>
<evidence type="ECO:0000256" key="7">
    <source>
        <dbReference type="ARBA" id="ARBA00023136"/>
    </source>
</evidence>
<evidence type="ECO:0000256" key="6">
    <source>
        <dbReference type="ARBA" id="ARBA00022989"/>
    </source>
</evidence>
<reference evidence="9" key="1">
    <citation type="submission" date="2020-01" db="EMBL/GenBank/DDBJ databases">
        <authorList>
            <person name="Rat A."/>
        </authorList>
    </citation>
    <scope>NUCLEOTIDE SEQUENCE</scope>
    <source>
        <strain evidence="9">LMG 28251</strain>
    </source>
</reference>
<dbReference type="GO" id="GO:0005886">
    <property type="term" value="C:plasma membrane"/>
    <property type="evidence" value="ECO:0007669"/>
    <property type="project" value="UniProtKB-SubCell"/>
</dbReference>
<reference evidence="9" key="2">
    <citation type="journal article" date="2021" name="Syst. Appl. Microbiol.">
        <title>Roseomonas hellenica sp. nov., isolated from roots of wild-growing Alkanna tinctoria.</title>
        <authorList>
            <person name="Rat A."/>
            <person name="Naranjo H.D."/>
            <person name="Lebbe L."/>
            <person name="Cnockaert M."/>
            <person name="Krigas N."/>
            <person name="Grigoriadou K."/>
            <person name="Maloupa E."/>
            <person name="Willems A."/>
        </authorList>
    </citation>
    <scope>NUCLEOTIDE SEQUENCE</scope>
    <source>
        <strain evidence="9">LMG 28251</strain>
    </source>
</reference>
<protein>
    <submittedName>
        <fullName evidence="9">AI-2E family transporter</fullName>
    </submittedName>
</protein>
<evidence type="ECO:0000313" key="9">
    <source>
        <dbReference type="EMBL" id="MBR0655951.1"/>
    </source>
</evidence>
<feature type="transmembrane region" description="Helical" evidence="8">
    <location>
        <begin position="153"/>
        <end position="179"/>
    </location>
</feature>
<evidence type="ECO:0000256" key="5">
    <source>
        <dbReference type="ARBA" id="ARBA00022692"/>
    </source>
</evidence>
<evidence type="ECO:0000256" key="3">
    <source>
        <dbReference type="ARBA" id="ARBA00022448"/>
    </source>
</evidence>
<comment type="caution">
    <text evidence="9">The sequence shown here is derived from an EMBL/GenBank/DDBJ whole genome shotgun (WGS) entry which is preliminary data.</text>
</comment>
<evidence type="ECO:0000256" key="2">
    <source>
        <dbReference type="ARBA" id="ARBA00009773"/>
    </source>
</evidence>
<feature type="transmembrane region" description="Helical" evidence="8">
    <location>
        <begin position="20"/>
        <end position="53"/>
    </location>
</feature>
<accession>A0AAF1JX93</accession>
<keyword evidence="4" id="KW-1003">Cell membrane</keyword>
<feature type="transmembrane region" description="Helical" evidence="8">
    <location>
        <begin position="280"/>
        <end position="298"/>
    </location>
</feature>
<dbReference type="InterPro" id="IPR002549">
    <property type="entry name" value="AI-2E-like"/>
</dbReference>